<proteinExistence type="predicted"/>
<dbReference type="Proteomes" id="UP000035352">
    <property type="component" value="Chromosome"/>
</dbReference>
<dbReference type="KEGG" id="pbh:AAW51_0262"/>
<evidence type="ECO:0000313" key="2">
    <source>
        <dbReference type="Proteomes" id="UP000035352"/>
    </source>
</evidence>
<reference evidence="1 2" key="1">
    <citation type="submission" date="2015-05" db="EMBL/GenBank/DDBJ databases">
        <authorList>
            <person name="Tang B."/>
            <person name="Yu Y."/>
        </authorList>
    </citation>
    <scope>NUCLEOTIDE SEQUENCE [LARGE SCALE GENOMIC DNA]</scope>
    <source>
        <strain evidence="1 2">DSM 7029</strain>
    </source>
</reference>
<organism evidence="1 2">
    <name type="scientific">Caldimonas brevitalea</name>
    <dbReference type="NCBI Taxonomy" id="413882"/>
    <lineage>
        <taxon>Bacteria</taxon>
        <taxon>Pseudomonadati</taxon>
        <taxon>Pseudomonadota</taxon>
        <taxon>Betaproteobacteria</taxon>
        <taxon>Burkholderiales</taxon>
        <taxon>Sphaerotilaceae</taxon>
        <taxon>Caldimonas</taxon>
    </lineage>
</organism>
<evidence type="ECO:0000313" key="1">
    <source>
        <dbReference type="EMBL" id="AKJ26953.1"/>
    </source>
</evidence>
<dbReference type="STRING" id="413882.AAW51_0262"/>
<dbReference type="AlphaFoldDB" id="A0A0G3BG59"/>
<keyword evidence="2" id="KW-1185">Reference proteome</keyword>
<sequence length="41" mass="4505">MSMKQTGRSRQAYCQGRQAVGDLESLAAKACRVGLFGRLME</sequence>
<accession>A0A0G3BG59</accession>
<dbReference type="EMBL" id="CP011371">
    <property type="protein sequence ID" value="AKJ26953.1"/>
    <property type="molecule type" value="Genomic_DNA"/>
</dbReference>
<name>A0A0G3BG59_9BURK</name>
<gene>
    <name evidence="1" type="ORF">AAW51_0262</name>
</gene>
<protein>
    <submittedName>
        <fullName evidence="1">Uncharacterized protein</fullName>
    </submittedName>
</protein>